<feature type="binding site" evidence="5">
    <location>
        <position position="185"/>
    </location>
    <ligand>
        <name>D-glyceraldehyde 3-phosphate</name>
        <dbReference type="ChEBI" id="CHEBI:59776"/>
    </ligand>
</feature>
<feature type="binding site" evidence="6">
    <location>
        <position position="124"/>
    </location>
    <ligand>
        <name>NAD(+)</name>
        <dbReference type="ChEBI" id="CHEBI:57540"/>
    </ligand>
</feature>
<dbReference type="Proteomes" id="UP000279470">
    <property type="component" value="Unassembled WGS sequence"/>
</dbReference>
<dbReference type="GO" id="GO:0006006">
    <property type="term" value="P:glucose metabolic process"/>
    <property type="evidence" value="ECO:0007669"/>
    <property type="project" value="InterPro"/>
</dbReference>
<dbReference type="InterPro" id="IPR020828">
    <property type="entry name" value="GlycerAld_3-P_DH_NAD(P)-bd"/>
</dbReference>
<evidence type="ECO:0000313" key="12">
    <source>
        <dbReference type="Proteomes" id="UP000279470"/>
    </source>
</evidence>
<dbReference type="GO" id="GO:0051287">
    <property type="term" value="F:NAD binding"/>
    <property type="evidence" value="ECO:0007669"/>
    <property type="project" value="InterPro"/>
</dbReference>
<dbReference type="PIRSF" id="PIRSF000149">
    <property type="entry name" value="GAP_DH"/>
    <property type="match status" value="1"/>
</dbReference>
<protein>
    <recommendedName>
        <fullName evidence="9">Glyceraldehyde-3-phosphate dehydrogenase</fullName>
        <ecNumber evidence="9">1.2.1.-</ecNumber>
    </recommendedName>
</protein>
<feature type="binding site" evidence="5">
    <location>
        <begin position="213"/>
        <end position="214"/>
    </location>
    <ligand>
        <name>D-glyceraldehyde 3-phosphate</name>
        <dbReference type="ChEBI" id="CHEBI:59776"/>
    </ligand>
</feature>
<comment type="caution">
    <text evidence="11">The sequence shown here is derived from an EMBL/GenBank/DDBJ whole genome shotgun (WGS) entry which is preliminary data.</text>
</comment>
<reference evidence="12" key="1">
    <citation type="submission" date="2018-11" db="EMBL/GenBank/DDBJ databases">
        <title>Phylogenetic, genomic, and biogeographic characterization of a novel and ubiquitous marine invertebrate-associated Rickettsiales parasite, Candidatus Marinoinvertebrata rohwerii, gen. nov., sp. nov.</title>
        <authorList>
            <person name="Klinges J.G."/>
            <person name="Rosales S.M."/>
            <person name="Mcminds R."/>
            <person name="Shaver E.C."/>
            <person name="Shantz A."/>
            <person name="Peters E.C."/>
            <person name="Burkepile D.E."/>
            <person name="Silliman B.R."/>
            <person name="Vega Thurber R.L."/>
        </authorList>
    </citation>
    <scope>NUCLEOTIDE SEQUENCE [LARGE SCALE GENOMIC DNA]</scope>
    <source>
        <strain evidence="12">a_cerv_44</strain>
    </source>
</reference>
<comment type="subunit">
    <text evidence="2">Homotetramer.</text>
</comment>
<dbReference type="Gene3D" id="3.40.50.720">
    <property type="entry name" value="NAD(P)-binding Rossmann-like Domain"/>
    <property type="match status" value="1"/>
</dbReference>
<dbReference type="PROSITE" id="PS00071">
    <property type="entry name" value="GAPDH"/>
    <property type="match status" value="1"/>
</dbReference>
<keyword evidence="6" id="KW-0520">NAD</keyword>
<evidence type="ECO:0000256" key="1">
    <source>
        <dbReference type="ARBA" id="ARBA00007406"/>
    </source>
</evidence>
<keyword evidence="3 9" id="KW-0560">Oxidoreductase</keyword>
<dbReference type="SMART" id="SM00846">
    <property type="entry name" value="Gp_dh_N"/>
    <property type="match status" value="1"/>
</dbReference>
<evidence type="ECO:0000256" key="3">
    <source>
        <dbReference type="ARBA" id="ARBA00023002"/>
    </source>
</evidence>
<dbReference type="SUPFAM" id="SSF55347">
    <property type="entry name" value="Glyceraldehyde-3-phosphate dehydrogenase-like, C-terminal domain"/>
    <property type="match status" value="1"/>
</dbReference>
<evidence type="ECO:0000256" key="9">
    <source>
        <dbReference type="RuleBase" id="RU361160"/>
    </source>
</evidence>
<dbReference type="Pfam" id="PF02800">
    <property type="entry name" value="Gp_dh_C"/>
    <property type="match status" value="1"/>
</dbReference>
<feature type="site" description="Activates thiol group during catalysis" evidence="7">
    <location>
        <position position="182"/>
    </location>
</feature>
<feature type="binding site" evidence="6">
    <location>
        <begin position="13"/>
        <end position="14"/>
    </location>
    <ligand>
        <name>NAD(+)</name>
        <dbReference type="ChEBI" id="CHEBI:57540"/>
    </ligand>
</feature>
<evidence type="ECO:0000256" key="6">
    <source>
        <dbReference type="PIRSR" id="PIRSR000149-3"/>
    </source>
</evidence>
<dbReference type="RefSeq" id="WP_126044218.1">
    <property type="nucleotide sequence ID" value="NZ_RXFM01000004.1"/>
</dbReference>
<evidence type="ECO:0000256" key="2">
    <source>
        <dbReference type="ARBA" id="ARBA00011881"/>
    </source>
</evidence>
<dbReference type="FunFam" id="3.30.360.10:FF:000002">
    <property type="entry name" value="Glyceraldehyde-3-phosphate dehydrogenase"/>
    <property type="match status" value="1"/>
</dbReference>
<keyword evidence="12" id="KW-1185">Reference proteome</keyword>
<dbReference type="OrthoDB" id="9803304at2"/>
<evidence type="ECO:0000259" key="10">
    <source>
        <dbReference type="SMART" id="SM00846"/>
    </source>
</evidence>
<dbReference type="InterPro" id="IPR020829">
    <property type="entry name" value="GlycerAld_3-P_DH_cat"/>
</dbReference>
<dbReference type="EMBL" id="RXFM01000004">
    <property type="protein sequence ID" value="RST71954.1"/>
    <property type="molecule type" value="Genomic_DNA"/>
</dbReference>
<dbReference type="AlphaFoldDB" id="A0A3S0ACB4"/>
<sequence length="336" mass="37413">MNKTNFAINGVGRIGKNVLRRYIEGDYPNLNLVAVNFGASNIKSKLHLLKYDSLHGIFNSIDQIEEDKIIIKGKSIKIIKEHNLNNINWAQYNSDLILECTGKFNNKELSSIHIKQGAKKVIVSAPCKDADKTVVFGVNHNILFNNDKIISISSCTTNCLAPIAKILDDNLGIKSGFMTTIHSYTNDQRIIDGGHKDLRRSRAAALSMIPTSTGAAKSIGLIIPHLNGKLDGAAIRVPTPNVSMIDFSFISNKETSEQNINNIVKENANNNYKNIIDIVEEKLVSIDFNHSTSSAIFDINETKVVNKNFCRIVSWYDNEWAFSCRMLDVANFIAKL</sequence>
<dbReference type="GO" id="GO:0016620">
    <property type="term" value="F:oxidoreductase activity, acting on the aldehyde or oxo group of donors, NAD or NADP as acceptor"/>
    <property type="evidence" value="ECO:0007669"/>
    <property type="project" value="InterPro"/>
</dbReference>
<evidence type="ECO:0000256" key="8">
    <source>
        <dbReference type="RuleBase" id="RU000397"/>
    </source>
</evidence>
<proteinExistence type="inferred from homology"/>
<dbReference type="InterPro" id="IPR020830">
    <property type="entry name" value="GlycerAld_3-P_DH_AS"/>
</dbReference>
<dbReference type="NCBIfam" id="TIGR01534">
    <property type="entry name" value="GAPDH-I"/>
    <property type="match status" value="1"/>
</dbReference>
<name>A0A3S0ACB4_9RICK</name>
<evidence type="ECO:0000313" key="11">
    <source>
        <dbReference type="EMBL" id="RST71954.1"/>
    </source>
</evidence>
<dbReference type="Gene3D" id="3.30.360.10">
    <property type="entry name" value="Dihydrodipicolinate Reductase, domain 2"/>
    <property type="match status" value="1"/>
</dbReference>
<evidence type="ECO:0000256" key="7">
    <source>
        <dbReference type="PIRSR" id="PIRSR000149-4"/>
    </source>
</evidence>
<accession>A0A3S0ACB4</accession>
<comment type="similarity">
    <text evidence="1 8">Belongs to the glyceraldehyde-3-phosphate dehydrogenase family.</text>
</comment>
<dbReference type="SUPFAM" id="SSF51735">
    <property type="entry name" value="NAD(P)-binding Rossmann-fold domains"/>
    <property type="match status" value="1"/>
</dbReference>
<feature type="binding site" evidence="6">
    <location>
        <position position="318"/>
    </location>
    <ligand>
        <name>NAD(+)</name>
        <dbReference type="ChEBI" id="CHEBI:57540"/>
    </ligand>
</feature>
<dbReference type="InterPro" id="IPR020831">
    <property type="entry name" value="GlycerAld/Erythrose_P_DH"/>
</dbReference>
<dbReference type="EC" id="1.2.1.-" evidence="9"/>
<feature type="binding site" evidence="5">
    <location>
        <position position="236"/>
    </location>
    <ligand>
        <name>D-glyceraldehyde 3-phosphate</name>
        <dbReference type="ChEBI" id="CHEBI:59776"/>
    </ligand>
</feature>
<evidence type="ECO:0000256" key="4">
    <source>
        <dbReference type="PIRSR" id="PIRSR000149-1"/>
    </source>
</evidence>
<dbReference type="InterPro" id="IPR006424">
    <property type="entry name" value="Glyceraldehyde-3-P_DH_1"/>
</dbReference>
<organism evidence="11 12">
    <name type="scientific">Candidatus Aquarickettsia rohweri</name>
    <dbReference type="NCBI Taxonomy" id="2602574"/>
    <lineage>
        <taxon>Bacteria</taxon>
        <taxon>Pseudomonadati</taxon>
        <taxon>Pseudomonadota</taxon>
        <taxon>Alphaproteobacteria</taxon>
        <taxon>Rickettsiales</taxon>
        <taxon>Candidatus Midichloriaceae</taxon>
        <taxon>Candidatus Aquarickettsia</taxon>
    </lineage>
</organism>
<feature type="domain" description="Glyceraldehyde 3-phosphate dehydrogenase NAD(P) binding" evidence="10">
    <location>
        <begin position="4"/>
        <end position="155"/>
    </location>
</feature>
<evidence type="ECO:0000256" key="5">
    <source>
        <dbReference type="PIRSR" id="PIRSR000149-2"/>
    </source>
</evidence>
<dbReference type="GO" id="GO:0050661">
    <property type="term" value="F:NADP binding"/>
    <property type="evidence" value="ECO:0007669"/>
    <property type="project" value="InterPro"/>
</dbReference>
<feature type="binding site" evidence="5">
    <location>
        <begin position="154"/>
        <end position="156"/>
    </location>
    <ligand>
        <name>D-glyceraldehyde 3-phosphate</name>
        <dbReference type="ChEBI" id="CHEBI:59776"/>
    </ligand>
</feature>
<feature type="active site" description="Nucleophile" evidence="4">
    <location>
        <position position="155"/>
    </location>
</feature>
<dbReference type="PRINTS" id="PR00078">
    <property type="entry name" value="G3PDHDRGNASE"/>
</dbReference>
<gene>
    <name evidence="11" type="primary">gap</name>
    <name evidence="11" type="ORF">EIC27_00550</name>
</gene>
<keyword evidence="6" id="KW-0547">Nucleotide-binding</keyword>
<dbReference type="FunFam" id="3.40.50.720:FF:000001">
    <property type="entry name" value="Glyceraldehyde-3-phosphate dehydrogenase"/>
    <property type="match status" value="1"/>
</dbReference>
<dbReference type="Pfam" id="PF00044">
    <property type="entry name" value="Gp_dh_N"/>
    <property type="match status" value="1"/>
</dbReference>
<dbReference type="PANTHER" id="PTHR43148">
    <property type="entry name" value="GLYCERALDEHYDE-3-PHOSPHATE DEHYDROGENASE 2"/>
    <property type="match status" value="1"/>
</dbReference>
<dbReference type="InterPro" id="IPR036291">
    <property type="entry name" value="NAD(P)-bd_dom_sf"/>
</dbReference>
<dbReference type="CDD" id="cd18126">
    <property type="entry name" value="GAPDH_I_C"/>
    <property type="match status" value="1"/>
</dbReference>